<dbReference type="AlphaFoldDB" id="A0A9N8WDF2"/>
<dbReference type="InterPro" id="IPR050856">
    <property type="entry name" value="Biotin_carboxylase_complex"/>
</dbReference>
<dbReference type="InterPro" id="IPR005481">
    <property type="entry name" value="BC-like_N"/>
</dbReference>
<organism evidence="12 13">
    <name type="scientific">Ambispora leptoticha</name>
    <dbReference type="NCBI Taxonomy" id="144679"/>
    <lineage>
        <taxon>Eukaryota</taxon>
        <taxon>Fungi</taxon>
        <taxon>Fungi incertae sedis</taxon>
        <taxon>Mucoromycota</taxon>
        <taxon>Glomeromycotina</taxon>
        <taxon>Glomeromycetes</taxon>
        <taxon>Archaeosporales</taxon>
        <taxon>Ambisporaceae</taxon>
        <taxon>Ambispora</taxon>
    </lineage>
</organism>
<proteinExistence type="predicted"/>
<sequence length="900" mass="100826">MSSNKYSTLPDIDTQPDVYETPDNEEPETSDDGYNLIEEVNEDIVRDKISMNDAVGKFKDSIVDSSETDFSDRLSRHTKQMYKISSRKPLDISEYEILPREQASQETPPQKLQRLMYEVRELREQVENNKDDPTVAQISHGGMISQIDHLQNDLDRISQGLGDLPLDEQDGTIIRQAELGKRLIHQLETFKNIGFPKEDDEKDATADDDTTVQASSVDSGKNVVTYELYYSPETIKTHALAKTAELDERISVLEKVLGTSHGQNFDDLLLSIPNANLIMSVEKLEQHMQLLIQPRHLESITRKVKTLTSELEKVNDLKNKELSNGGVIPFETGEKVDRLFGLLDKIDPLIALAPALVNRLKSLQQLHNEAAVFNDTIKMLVGEQSKIGDELKNLNDVAGKLKTSIKENDELIYKNIEKVEARVSDLAQRLDKVLVVTLLLHLLIVRLFPERKPLFDKILIANRGEIACRVIRTAKALGIKTVAVYSEADRKARHVKLSDEAYLIGPSPSRESYLNIEKIISVAKRSGAQAIHPGYGFLSENPLFAERLSIENITFIGPPASAIISMGSKSESKEIMTAASVPVVPGYHGSNQDPAFLKDKAAEIGYPVLIKAIKGGGGKGMRIVNDPSEFDLQLESSKQEAIKSFGDDQVLIEKYILTPRHIEVQVFGDMYGNAVYLFERDCSVQRRHQKILEEAPAPGLSEELRNELGQKAVTAAKAVNYVGAGTVEFIFDNETQQFYFMEMNTRLQVEHPVTEMVTNTDLVQWQLEVAAGNKLPLTQNDLRLDGHAFEARIYAENPDNNFLPDIGPLIHLHTPQSSSTVRLETGFEQGDEISVHYDPMIAKLIVKGVDRTEALRILRKALNDYEVVGLHTNIEFLKKLSSHPAFIAEELETGFIEVVF</sequence>
<dbReference type="PANTHER" id="PTHR18866">
    <property type="entry name" value="CARBOXYLASE:PYRUVATE/ACETYL-COA/PROPIONYL-COA CARBOXYLASE"/>
    <property type="match status" value="1"/>
</dbReference>
<dbReference type="FunFam" id="3.30.470.20:FF:000028">
    <property type="entry name" value="Methylcrotonoyl-CoA carboxylase subunit alpha, mitochondrial"/>
    <property type="match status" value="1"/>
</dbReference>
<evidence type="ECO:0000256" key="5">
    <source>
        <dbReference type="ARBA" id="ARBA00022741"/>
    </source>
</evidence>
<keyword evidence="13" id="KW-1185">Reference proteome</keyword>
<dbReference type="InterPro" id="IPR005479">
    <property type="entry name" value="CPAse_ATP-bd"/>
</dbReference>
<dbReference type="SUPFAM" id="SSF51246">
    <property type="entry name" value="Rudiment single hybrid motif"/>
    <property type="match status" value="1"/>
</dbReference>
<dbReference type="PROSITE" id="PS00867">
    <property type="entry name" value="CPSASE_2"/>
    <property type="match status" value="1"/>
</dbReference>
<dbReference type="InterPro" id="IPR016185">
    <property type="entry name" value="PreATP-grasp_dom_sf"/>
</dbReference>
<feature type="compositionally biased region" description="Basic and acidic residues" evidence="9">
    <location>
        <begin position="196"/>
        <end position="205"/>
    </location>
</feature>
<dbReference type="FunFam" id="3.30.1490.20:FF:000003">
    <property type="entry name" value="acetyl-CoA carboxylase isoform X1"/>
    <property type="match status" value="1"/>
</dbReference>
<feature type="domain" description="Biotin carboxylation" evidence="11">
    <location>
        <begin position="454"/>
        <end position="900"/>
    </location>
</feature>
<dbReference type="SUPFAM" id="SSF52440">
    <property type="entry name" value="PreATP-grasp domain"/>
    <property type="match status" value="1"/>
</dbReference>
<gene>
    <name evidence="12" type="ORF">ALEPTO_LOCUS2613</name>
</gene>
<evidence type="ECO:0000259" key="11">
    <source>
        <dbReference type="PROSITE" id="PS50979"/>
    </source>
</evidence>
<dbReference type="Proteomes" id="UP000789508">
    <property type="component" value="Unassembled WGS sequence"/>
</dbReference>
<evidence type="ECO:0000256" key="3">
    <source>
        <dbReference type="ARBA" id="ARBA00022490"/>
    </source>
</evidence>
<dbReference type="SUPFAM" id="SSF56059">
    <property type="entry name" value="Glutathione synthetase ATP-binding domain-like"/>
    <property type="match status" value="1"/>
</dbReference>
<dbReference type="SMART" id="SM00878">
    <property type="entry name" value="Biotin_carb_C"/>
    <property type="match status" value="1"/>
</dbReference>
<evidence type="ECO:0000256" key="1">
    <source>
        <dbReference type="ARBA" id="ARBA00001953"/>
    </source>
</evidence>
<dbReference type="PANTHER" id="PTHR18866:SF33">
    <property type="entry name" value="METHYLCROTONOYL-COA CARBOXYLASE SUBUNIT ALPHA, MITOCHONDRIAL-RELATED"/>
    <property type="match status" value="1"/>
</dbReference>
<dbReference type="Pfam" id="PF04912">
    <property type="entry name" value="Dynamitin"/>
    <property type="match status" value="1"/>
</dbReference>
<dbReference type="GO" id="GO:0005869">
    <property type="term" value="C:dynactin complex"/>
    <property type="evidence" value="ECO:0007669"/>
    <property type="project" value="InterPro"/>
</dbReference>
<dbReference type="EMBL" id="CAJVPS010000402">
    <property type="protein sequence ID" value="CAG8483519.1"/>
    <property type="molecule type" value="Genomic_DNA"/>
</dbReference>
<evidence type="ECO:0000256" key="6">
    <source>
        <dbReference type="ARBA" id="ARBA00022840"/>
    </source>
</evidence>
<name>A0A9N8WDF2_9GLOM</name>
<evidence type="ECO:0000313" key="12">
    <source>
        <dbReference type="EMBL" id="CAG8483519.1"/>
    </source>
</evidence>
<dbReference type="GO" id="GO:0005524">
    <property type="term" value="F:ATP binding"/>
    <property type="evidence" value="ECO:0007669"/>
    <property type="project" value="UniProtKB-UniRule"/>
</dbReference>
<dbReference type="OrthoDB" id="196847at2759"/>
<protein>
    <submittedName>
        <fullName evidence="12">6012_t:CDS:1</fullName>
    </submittedName>
</protein>
<evidence type="ECO:0000256" key="7">
    <source>
        <dbReference type="ARBA" id="ARBA00023267"/>
    </source>
</evidence>
<evidence type="ECO:0000256" key="8">
    <source>
        <dbReference type="PROSITE-ProRule" id="PRU00409"/>
    </source>
</evidence>
<dbReference type="InterPro" id="IPR011054">
    <property type="entry name" value="Rudment_hybrid_motif"/>
</dbReference>
<dbReference type="GO" id="GO:0007017">
    <property type="term" value="P:microtubule-based process"/>
    <property type="evidence" value="ECO:0007669"/>
    <property type="project" value="InterPro"/>
</dbReference>
<feature type="region of interest" description="Disordered" evidence="9">
    <location>
        <begin position="1"/>
        <end position="33"/>
    </location>
</feature>
<keyword evidence="5 8" id="KW-0547">Nucleotide-binding</keyword>
<evidence type="ECO:0000256" key="9">
    <source>
        <dbReference type="SAM" id="MobiDB-lite"/>
    </source>
</evidence>
<dbReference type="InterPro" id="IPR011761">
    <property type="entry name" value="ATP-grasp"/>
</dbReference>
<dbReference type="PROSITE" id="PS50975">
    <property type="entry name" value="ATP_GRASP"/>
    <property type="match status" value="1"/>
</dbReference>
<dbReference type="GO" id="GO:0005739">
    <property type="term" value="C:mitochondrion"/>
    <property type="evidence" value="ECO:0007669"/>
    <property type="project" value="TreeGrafter"/>
</dbReference>
<feature type="domain" description="ATP-grasp" evidence="10">
    <location>
        <begin position="573"/>
        <end position="771"/>
    </location>
</feature>
<keyword evidence="7" id="KW-0092">Biotin</keyword>
<dbReference type="GO" id="GO:0004485">
    <property type="term" value="F:methylcrotonoyl-CoA carboxylase activity"/>
    <property type="evidence" value="ECO:0007669"/>
    <property type="project" value="TreeGrafter"/>
</dbReference>
<dbReference type="Gene3D" id="3.30.470.20">
    <property type="entry name" value="ATP-grasp fold, B domain"/>
    <property type="match status" value="1"/>
</dbReference>
<reference evidence="12" key="1">
    <citation type="submission" date="2021-06" db="EMBL/GenBank/DDBJ databases">
        <authorList>
            <person name="Kallberg Y."/>
            <person name="Tangrot J."/>
            <person name="Rosling A."/>
        </authorList>
    </citation>
    <scope>NUCLEOTIDE SEQUENCE</scope>
    <source>
        <strain evidence="12">FL130A</strain>
    </source>
</reference>
<keyword evidence="3" id="KW-0963">Cytoplasm</keyword>
<comment type="subcellular location">
    <subcellularLocation>
        <location evidence="2">Cytoplasm</location>
    </subcellularLocation>
</comment>
<comment type="caution">
    <text evidence="12">The sequence shown here is derived from an EMBL/GenBank/DDBJ whole genome shotgun (WGS) entry which is preliminary data.</text>
</comment>
<dbReference type="Pfam" id="PF02785">
    <property type="entry name" value="Biotin_carb_C"/>
    <property type="match status" value="1"/>
</dbReference>
<dbReference type="InterPro" id="IPR005482">
    <property type="entry name" value="Biotin_COase_C"/>
</dbReference>
<evidence type="ECO:0000259" key="10">
    <source>
        <dbReference type="PROSITE" id="PS50975"/>
    </source>
</evidence>
<evidence type="ECO:0000256" key="2">
    <source>
        <dbReference type="ARBA" id="ARBA00004496"/>
    </source>
</evidence>
<dbReference type="GO" id="GO:0046872">
    <property type="term" value="F:metal ion binding"/>
    <property type="evidence" value="ECO:0007669"/>
    <property type="project" value="InterPro"/>
</dbReference>
<dbReference type="PROSITE" id="PS50979">
    <property type="entry name" value="BC"/>
    <property type="match status" value="1"/>
</dbReference>
<evidence type="ECO:0000313" key="13">
    <source>
        <dbReference type="Proteomes" id="UP000789508"/>
    </source>
</evidence>
<evidence type="ECO:0000256" key="4">
    <source>
        <dbReference type="ARBA" id="ARBA00022598"/>
    </source>
</evidence>
<keyword evidence="4" id="KW-0436">Ligase</keyword>
<dbReference type="Pfam" id="PF00289">
    <property type="entry name" value="Biotin_carb_N"/>
    <property type="match status" value="1"/>
</dbReference>
<accession>A0A9N8WDF2</accession>
<keyword evidence="6 8" id="KW-0067">ATP-binding</keyword>
<dbReference type="NCBIfam" id="NF006367">
    <property type="entry name" value="PRK08591.1"/>
    <property type="match status" value="1"/>
</dbReference>
<dbReference type="InterPro" id="IPR028133">
    <property type="entry name" value="Dynamitin"/>
</dbReference>
<comment type="cofactor">
    <cofactor evidence="1">
        <name>biotin</name>
        <dbReference type="ChEBI" id="CHEBI:57586"/>
    </cofactor>
</comment>
<feature type="compositionally biased region" description="Acidic residues" evidence="9">
    <location>
        <begin position="20"/>
        <end position="31"/>
    </location>
</feature>
<dbReference type="Pfam" id="PF02786">
    <property type="entry name" value="CPSase_L_D2"/>
    <property type="match status" value="1"/>
</dbReference>
<dbReference type="FunFam" id="3.40.50.20:FF:000010">
    <property type="entry name" value="Propionyl-CoA carboxylase subunit alpha"/>
    <property type="match status" value="1"/>
</dbReference>
<dbReference type="InterPro" id="IPR011764">
    <property type="entry name" value="Biotin_carboxylation_dom"/>
</dbReference>
<feature type="region of interest" description="Disordered" evidence="9">
    <location>
        <begin position="195"/>
        <end position="215"/>
    </location>
</feature>